<reference evidence="1" key="1">
    <citation type="submission" date="2021-01" db="EMBL/GenBank/DDBJ databases">
        <authorList>
            <person name="Kaushik A."/>
        </authorList>
    </citation>
    <scope>NUCLEOTIDE SEQUENCE</scope>
    <source>
        <strain evidence="1">AG6-10EEA</strain>
    </source>
</reference>
<organism evidence="1 2">
    <name type="scientific">Rhizoctonia solani</name>
    <dbReference type="NCBI Taxonomy" id="456999"/>
    <lineage>
        <taxon>Eukaryota</taxon>
        <taxon>Fungi</taxon>
        <taxon>Dikarya</taxon>
        <taxon>Basidiomycota</taxon>
        <taxon>Agaricomycotina</taxon>
        <taxon>Agaricomycetes</taxon>
        <taxon>Cantharellales</taxon>
        <taxon>Ceratobasidiaceae</taxon>
        <taxon>Rhizoctonia</taxon>
    </lineage>
</organism>
<gene>
    <name evidence="1" type="ORF">RDB_LOCUS54828</name>
</gene>
<dbReference type="AlphaFoldDB" id="A0A8H3GKV3"/>
<accession>A0A8H3GKV3</accession>
<evidence type="ECO:0000313" key="2">
    <source>
        <dbReference type="Proteomes" id="UP000663853"/>
    </source>
</evidence>
<protein>
    <submittedName>
        <fullName evidence="1">Uncharacterized protein</fullName>
    </submittedName>
</protein>
<comment type="caution">
    <text evidence="1">The sequence shown here is derived from an EMBL/GenBank/DDBJ whole genome shotgun (WGS) entry which is preliminary data.</text>
</comment>
<dbReference type="Proteomes" id="UP000663853">
    <property type="component" value="Unassembled WGS sequence"/>
</dbReference>
<name>A0A8H3GKV3_9AGAM</name>
<evidence type="ECO:0000313" key="1">
    <source>
        <dbReference type="EMBL" id="CAE6455799.1"/>
    </source>
</evidence>
<sequence>MNLDNNRSHTPAFFTDLYLAPNSMKNSLRHEVYAAGPTACFVALDPCRHTEHHTLRSDRTLRESRWCPGGIPIIHSTPPTCERDLFMILNYRITVGCLITAAKKKKRCLIRPLILIARLDCLSTPGRVANSFLLRPVIEYLLY</sequence>
<proteinExistence type="predicted"/>
<dbReference type="EMBL" id="CAJMXA010001247">
    <property type="protein sequence ID" value="CAE6455799.1"/>
    <property type="molecule type" value="Genomic_DNA"/>
</dbReference>